<protein>
    <recommendedName>
        <fullName evidence="1">BAH domain-containing protein</fullName>
    </recommendedName>
</protein>
<dbReference type="InterPro" id="IPR001025">
    <property type="entry name" value="BAH_dom"/>
</dbReference>
<dbReference type="AlphaFoldDB" id="A0A433QCP4"/>
<evidence type="ECO:0000259" key="1">
    <source>
        <dbReference type="PROSITE" id="PS51038"/>
    </source>
</evidence>
<proteinExistence type="predicted"/>
<gene>
    <name evidence="2" type="ORF">BC938DRAFT_483103</name>
</gene>
<dbReference type="Proteomes" id="UP000274822">
    <property type="component" value="Unassembled WGS sequence"/>
</dbReference>
<comment type="caution">
    <text evidence="2">The sequence shown here is derived from an EMBL/GenBank/DDBJ whole genome shotgun (WGS) entry which is preliminary data.</text>
</comment>
<organism evidence="2 3">
    <name type="scientific">Jimgerdemannia flammicorona</name>
    <dbReference type="NCBI Taxonomy" id="994334"/>
    <lineage>
        <taxon>Eukaryota</taxon>
        <taxon>Fungi</taxon>
        <taxon>Fungi incertae sedis</taxon>
        <taxon>Mucoromycota</taxon>
        <taxon>Mucoromycotina</taxon>
        <taxon>Endogonomycetes</taxon>
        <taxon>Endogonales</taxon>
        <taxon>Endogonaceae</taxon>
        <taxon>Jimgerdemannia</taxon>
    </lineage>
</organism>
<dbReference type="Pfam" id="PF01426">
    <property type="entry name" value="BAH"/>
    <property type="match status" value="1"/>
</dbReference>
<feature type="domain" description="BAH" evidence="1">
    <location>
        <begin position="41"/>
        <end position="106"/>
    </location>
</feature>
<evidence type="ECO:0000313" key="3">
    <source>
        <dbReference type="Proteomes" id="UP000274822"/>
    </source>
</evidence>
<accession>A0A433QCP4</accession>
<keyword evidence="3" id="KW-1185">Reference proteome</keyword>
<dbReference type="EMBL" id="RBNJ01008219">
    <property type="protein sequence ID" value="RUS27532.1"/>
    <property type="molecule type" value="Genomic_DNA"/>
</dbReference>
<dbReference type="InterPro" id="IPR043151">
    <property type="entry name" value="BAH_sf"/>
</dbReference>
<sequence>MSCVGCETSLAPASPRMSKAELVDFDFERAPIYKSFVLDEERYKIGECIYVRGDDKAKSNEDWIAEILEIRAQDSRQVWIKVAWFYRPEDTKVKRKNTTILQGNSR</sequence>
<dbReference type="Gene3D" id="2.30.30.490">
    <property type="match status" value="1"/>
</dbReference>
<dbReference type="CDD" id="cd04370">
    <property type="entry name" value="BAH"/>
    <property type="match status" value="1"/>
</dbReference>
<reference evidence="2 3" key="1">
    <citation type="journal article" date="2018" name="New Phytol.">
        <title>Phylogenomics of Endogonaceae and evolution of mycorrhizas within Mucoromycota.</title>
        <authorList>
            <person name="Chang Y."/>
            <person name="Desiro A."/>
            <person name="Na H."/>
            <person name="Sandor L."/>
            <person name="Lipzen A."/>
            <person name="Clum A."/>
            <person name="Barry K."/>
            <person name="Grigoriev I.V."/>
            <person name="Martin F.M."/>
            <person name="Stajich J.E."/>
            <person name="Smith M.E."/>
            <person name="Bonito G."/>
            <person name="Spatafora J.W."/>
        </authorList>
    </citation>
    <scope>NUCLEOTIDE SEQUENCE [LARGE SCALE GENOMIC DNA]</scope>
    <source>
        <strain evidence="2 3">AD002</strain>
    </source>
</reference>
<dbReference type="GO" id="GO:0003682">
    <property type="term" value="F:chromatin binding"/>
    <property type="evidence" value="ECO:0007669"/>
    <property type="project" value="InterPro"/>
</dbReference>
<dbReference type="PROSITE" id="PS51038">
    <property type="entry name" value="BAH"/>
    <property type="match status" value="1"/>
</dbReference>
<name>A0A433QCP4_9FUNG</name>
<evidence type="ECO:0000313" key="2">
    <source>
        <dbReference type="EMBL" id="RUS27532.1"/>
    </source>
</evidence>